<dbReference type="Proteomes" id="UP001140272">
    <property type="component" value="Unassembled WGS sequence"/>
</dbReference>
<dbReference type="PROSITE" id="PS51318">
    <property type="entry name" value="TAT"/>
    <property type="match status" value="1"/>
</dbReference>
<name>A0A9X2YBS9_9MYCO</name>
<gene>
    <name evidence="2" type="ORF">H7H73_07245</name>
</gene>
<evidence type="ECO:0000256" key="1">
    <source>
        <dbReference type="SAM" id="SignalP"/>
    </source>
</evidence>
<comment type="caution">
    <text evidence="2">The sequence shown here is derived from an EMBL/GenBank/DDBJ whole genome shotgun (WGS) entry which is preliminary data.</text>
</comment>
<protein>
    <submittedName>
        <fullName evidence="2">Uncharacterized protein</fullName>
    </submittedName>
</protein>
<evidence type="ECO:0000313" key="3">
    <source>
        <dbReference type="Proteomes" id="UP001140272"/>
    </source>
</evidence>
<reference evidence="2" key="1">
    <citation type="submission" date="2020-07" db="EMBL/GenBank/DDBJ databases">
        <authorList>
            <person name="Pettersson B.M.F."/>
            <person name="Behra P.R.K."/>
            <person name="Ramesh M."/>
            <person name="Das S."/>
            <person name="Dasgupta S."/>
            <person name="Kirsebom L.A."/>
        </authorList>
    </citation>
    <scope>NUCLEOTIDE SEQUENCE</scope>
    <source>
        <strain evidence="2">DSM 45406</strain>
    </source>
</reference>
<organism evidence="2 3">
    <name type="scientific">Mycolicibacterium rufum</name>
    <dbReference type="NCBI Taxonomy" id="318424"/>
    <lineage>
        <taxon>Bacteria</taxon>
        <taxon>Bacillati</taxon>
        <taxon>Actinomycetota</taxon>
        <taxon>Actinomycetes</taxon>
        <taxon>Mycobacteriales</taxon>
        <taxon>Mycobacteriaceae</taxon>
        <taxon>Mycolicibacterium</taxon>
    </lineage>
</organism>
<keyword evidence="1" id="KW-0732">Signal</keyword>
<reference evidence="2" key="2">
    <citation type="journal article" date="2022" name="BMC Genomics">
        <title>Comparative genome analysis of mycobacteria focusing on tRNA and non-coding RNA.</title>
        <authorList>
            <person name="Behra P.R.K."/>
            <person name="Pettersson B.M.F."/>
            <person name="Ramesh M."/>
            <person name="Das S."/>
            <person name="Dasgupta S."/>
            <person name="Kirsebom L.A."/>
        </authorList>
    </citation>
    <scope>NUCLEOTIDE SEQUENCE</scope>
    <source>
        <strain evidence="2">DSM 45406</strain>
    </source>
</reference>
<dbReference type="InterPro" id="IPR006311">
    <property type="entry name" value="TAT_signal"/>
</dbReference>
<dbReference type="AlphaFoldDB" id="A0A9X2YBS9"/>
<sequence>MTHQRKRRSVKAMATGAVGALATVAMLAAPQAAANSDPLPEWYQYCHDQTPGQTMTGKRGVSAPYFYKNARASKNGIDCIYMTMVAIFFPKEETIHHSLDDICRGMGLGKRGYWDGQFPRCKN</sequence>
<dbReference type="EMBL" id="JACKRN010000261">
    <property type="protein sequence ID" value="MCV7070303.1"/>
    <property type="molecule type" value="Genomic_DNA"/>
</dbReference>
<proteinExistence type="predicted"/>
<accession>A0A9X2YBS9</accession>
<evidence type="ECO:0000313" key="2">
    <source>
        <dbReference type="EMBL" id="MCV7070303.1"/>
    </source>
</evidence>
<feature type="signal peptide" evidence="1">
    <location>
        <begin position="1"/>
        <end position="34"/>
    </location>
</feature>
<feature type="chain" id="PRO_5040916382" evidence="1">
    <location>
        <begin position="35"/>
        <end position="123"/>
    </location>
</feature>